<name>A0ABX4TLC7_9HYPH</name>
<dbReference type="Pfam" id="PF13377">
    <property type="entry name" value="Peripla_BP_3"/>
    <property type="match status" value="1"/>
</dbReference>
<dbReference type="Gene3D" id="1.10.260.40">
    <property type="entry name" value="lambda repressor-like DNA-binding domains"/>
    <property type="match status" value="1"/>
</dbReference>
<proteinExistence type="predicted"/>
<dbReference type="PANTHER" id="PTHR30146:SF148">
    <property type="entry name" value="HTH-TYPE TRANSCRIPTIONAL REPRESSOR PURR-RELATED"/>
    <property type="match status" value="1"/>
</dbReference>
<keyword evidence="4" id="KW-0804">Transcription</keyword>
<evidence type="ECO:0000313" key="7">
    <source>
        <dbReference type="Proteomes" id="UP001190825"/>
    </source>
</evidence>
<dbReference type="SMART" id="SM00354">
    <property type="entry name" value="HTH_LACI"/>
    <property type="match status" value="1"/>
</dbReference>
<dbReference type="PRINTS" id="PR00036">
    <property type="entry name" value="HTHLACI"/>
</dbReference>
<evidence type="ECO:0000256" key="4">
    <source>
        <dbReference type="ARBA" id="ARBA00023163"/>
    </source>
</evidence>
<dbReference type="SUPFAM" id="SSF47413">
    <property type="entry name" value="lambda repressor-like DNA-binding domains"/>
    <property type="match status" value="1"/>
</dbReference>
<dbReference type="PROSITE" id="PS00356">
    <property type="entry name" value="HTH_LACI_1"/>
    <property type="match status" value="1"/>
</dbReference>
<keyword evidence="7" id="KW-1185">Reference proteome</keyword>
<dbReference type="SUPFAM" id="SSF53822">
    <property type="entry name" value="Periplasmic binding protein-like I"/>
    <property type="match status" value="1"/>
</dbReference>
<dbReference type="CDD" id="cd06288">
    <property type="entry name" value="PBP1_sucrose_transcription_regulator"/>
    <property type="match status" value="1"/>
</dbReference>
<dbReference type="InterPro" id="IPR046335">
    <property type="entry name" value="LacI/GalR-like_sensor"/>
</dbReference>
<feature type="domain" description="HTH lacI-type" evidence="5">
    <location>
        <begin position="87"/>
        <end position="141"/>
    </location>
</feature>
<dbReference type="CDD" id="cd01392">
    <property type="entry name" value="HTH_LacI"/>
    <property type="match status" value="1"/>
</dbReference>
<dbReference type="Pfam" id="PF00356">
    <property type="entry name" value="LacI"/>
    <property type="match status" value="1"/>
</dbReference>
<evidence type="ECO:0000259" key="5">
    <source>
        <dbReference type="PROSITE" id="PS50932"/>
    </source>
</evidence>
<dbReference type="InterPro" id="IPR010982">
    <property type="entry name" value="Lambda_DNA-bd_dom_sf"/>
</dbReference>
<dbReference type="PANTHER" id="PTHR30146">
    <property type="entry name" value="LACI-RELATED TRANSCRIPTIONAL REPRESSOR"/>
    <property type="match status" value="1"/>
</dbReference>
<dbReference type="PROSITE" id="PS50932">
    <property type="entry name" value="HTH_LACI_2"/>
    <property type="match status" value="1"/>
</dbReference>
<evidence type="ECO:0000256" key="2">
    <source>
        <dbReference type="ARBA" id="ARBA00023015"/>
    </source>
</evidence>
<organism evidence="6 7">
    <name type="scientific">Sinorhizobium medicae</name>
    <dbReference type="NCBI Taxonomy" id="110321"/>
    <lineage>
        <taxon>Bacteria</taxon>
        <taxon>Pseudomonadati</taxon>
        <taxon>Pseudomonadota</taxon>
        <taxon>Alphaproteobacteria</taxon>
        <taxon>Hyphomicrobiales</taxon>
        <taxon>Rhizobiaceae</taxon>
        <taxon>Sinorhizobium/Ensifer group</taxon>
        <taxon>Sinorhizobium</taxon>
    </lineage>
</organism>
<keyword evidence="3" id="KW-0238">DNA-binding</keyword>
<dbReference type="Proteomes" id="UP001190825">
    <property type="component" value="Unassembled WGS sequence"/>
</dbReference>
<comment type="caution">
    <text evidence="6">The sequence shown here is derived from an EMBL/GenBank/DDBJ whole genome shotgun (WGS) entry which is preliminary data.</text>
</comment>
<gene>
    <name evidence="6" type="ORF">BMJ33_15015</name>
</gene>
<evidence type="ECO:0000256" key="1">
    <source>
        <dbReference type="ARBA" id="ARBA00022491"/>
    </source>
</evidence>
<dbReference type="InterPro" id="IPR000843">
    <property type="entry name" value="HTH_LacI"/>
</dbReference>
<keyword evidence="2" id="KW-0805">Transcription regulation</keyword>
<dbReference type="Gene3D" id="3.40.50.2300">
    <property type="match status" value="2"/>
</dbReference>
<evidence type="ECO:0000313" key="6">
    <source>
        <dbReference type="EMBL" id="PLU03318.1"/>
    </source>
</evidence>
<protein>
    <submittedName>
        <fullName evidence="6">LacI family transcriptional regulator</fullName>
    </submittedName>
</protein>
<sequence>MWRPYNRPAFSAGSGEKHPLRIVAGPLRGPSLPRGGFAKIRFRRIIIGLLGKTFSHIDFESEKRFSHPWFSREEAKLSSQRGKGHRVTIHDLARVAGVSVSTVSKALNDNGRMAADTRERIKTLAAEIGFRPNALAKGLLSNRSFTVGLLTNDTYGRFTLPVMAGISEALVDHGVSVFLCAIEDDPALGKIHVDAMLDKQVDGIIATGKRVDRSLPVDLAGLPVPVVYAFTKGEPGSVTLTSDDRHGARLATEWLKELGRQRLVHITGPREFVSAVERAEAFRTVAGNGAPVLHGVWSEAWGHEAIDRIWKEGGERPDGIFCGNDQIARGVVDALRERGARVPGDVSVIGFDNWEIMAAQTRPPLTTIDTNLKELGREAGLMVLALAEGRAIEPGLRRLPCKLVIRDSCGGGRRQN</sequence>
<reference evidence="6 7" key="1">
    <citation type="journal article" date="2018" name="FEMS Microbiol. Ecol.">
        <title>Co-invading symbiotic mutualists of Medicago polymorpha retain high ancestral diversity and contain diverse accessory genomes.</title>
        <authorList>
            <person name="Porter S.S."/>
            <person name="Faber-Hammond J.J."/>
            <person name="Friesen M.L."/>
        </authorList>
    </citation>
    <scope>NUCLEOTIDE SEQUENCE [LARGE SCALE GENOMIC DNA]</scope>
    <source>
        <strain evidence="6 7">Str16</strain>
    </source>
</reference>
<accession>A0ABX4TLC7</accession>
<keyword evidence="1" id="KW-0678">Repressor</keyword>
<dbReference type="EMBL" id="NBUC01000072">
    <property type="protein sequence ID" value="PLU03318.1"/>
    <property type="molecule type" value="Genomic_DNA"/>
</dbReference>
<evidence type="ECO:0000256" key="3">
    <source>
        <dbReference type="ARBA" id="ARBA00023125"/>
    </source>
</evidence>
<dbReference type="InterPro" id="IPR028082">
    <property type="entry name" value="Peripla_BP_I"/>
</dbReference>